<dbReference type="InterPro" id="IPR003594">
    <property type="entry name" value="HATPase_dom"/>
</dbReference>
<dbReference type="Gene3D" id="3.30.565.10">
    <property type="entry name" value="Histidine kinase-like ATPase, C-terminal domain"/>
    <property type="match status" value="1"/>
</dbReference>
<reference evidence="17 18" key="1">
    <citation type="submission" date="2016-11" db="EMBL/GenBank/DDBJ databases">
        <authorList>
            <person name="Jaros S."/>
            <person name="Januszkiewicz K."/>
            <person name="Wedrychowicz H."/>
        </authorList>
    </citation>
    <scope>NUCLEOTIDE SEQUENCE [LARGE SCALE GENOMIC DNA]</scope>
    <source>
        <strain evidence="17 18">DSM 19436</strain>
    </source>
</reference>
<evidence type="ECO:0000256" key="13">
    <source>
        <dbReference type="ARBA" id="ARBA00023136"/>
    </source>
</evidence>
<comment type="subcellular location">
    <subcellularLocation>
        <location evidence="2">Cell membrane</location>
        <topology evidence="2">Multi-pass membrane protein</topology>
    </subcellularLocation>
</comment>
<keyword evidence="6" id="KW-0808">Transferase</keyword>
<dbReference type="CDD" id="cd06225">
    <property type="entry name" value="HAMP"/>
    <property type="match status" value="1"/>
</dbReference>
<evidence type="ECO:0000259" key="15">
    <source>
        <dbReference type="PROSITE" id="PS50109"/>
    </source>
</evidence>
<feature type="domain" description="Histidine kinase" evidence="15">
    <location>
        <begin position="191"/>
        <end position="403"/>
    </location>
</feature>
<dbReference type="InterPro" id="IPR004358">
    <property type="entry name" value="Sig_transdc_His_kin-like_C"/>
</dbReference>
<keyword evidence="10" id="KW-0067">ATP-binding</keyword>
<organism evidence="17 18">
    <name type="scientific">Kaistia soli DSM 19436</name>
    <dbReference type="NCBI Taxonomy" id="1122133"/>
    <lineage>
        <taxon>Bacteria</taxon>
        <taxon>Pseudomonadati</taxon>
        <taxon>Pseudomonadota</taxon>
        <taxon>Alphaproteobacteria</taxon>
        <taxon>Hyphomicrobiales</taxon>
        <taxon>Kaistiaceae</taxon>
        <taxon>Kaistia</taxon>
    </lineage>
</organism>
<keyword evidence="9" id="KW-0418">Kinase</keyword>
<dbReference type="Proteomes" id="UP000184485">
    <property type="component" value="Unassembled WGS sequence"/>
</dbReference>
<keyword evidence="8" id="KW-0547">Nucleotide-binding</keyword>
<feature type="transmembrane region" description="Helical" evidence="14">
    <location>
        <begin position="109"/>
        <end position="127"/>
    </location>
</feature>
<evidence type="ECO:0000313" key="17">
    <source>
        <dbReference type="EMBL" id="SHG52118.1"/>
    </source>
</evidence>
<dbReference type="SUPFAM" id="SSF55874">
    <property type="entry name" value="ATPase domain of HSP90 chaperone/DNA topoisomerase II/histidine kinase"/>
    <property type="match status" value="1"/>
</dbReference>
<dbReference type="OrthoDB" id="9815202at2"/>
<keyword evidence="13 14" id="KW-0472">Membrane</keyword>
<dbReference type="SUPFAM" id="SSF158472">
    <property type="entry name" value="HAMP domain-like"/>
    <property type="match status" value="1"/>
</dbReference>
<evidence type="ECO:0000256" key="1">
    <source>
        <dbReference type="ARBA" id="ARBA00000085"/>
    </source>
</evidence>
<evidence type="ECO:0000259" key="16">
    <source>
        <dbReference type="PROSITE" id="PS50885"/>
    </source>
</evidence>
<evidence type="ECO:0000256" key="5">
    <source>
        <dbReference type="ARBA" id="ARBA00022553"/>
    </source>
</evidence>
<dbReference type="Gene3D" id="6.10.340.10">
    <property type="match status" value="1"/>
</dbReference>
<dbReference type="PRINTS" id="PR00344">
    <property type="entry name" value="BCTRLSENSOR"/>
</dbReference>
<gene>
    <name evidence="17" type="ORF">SAMN02745157_4392</name>
</gene>
<dbReference type="InterPro" id="IPR005467">
    <property type="entry name" value="His_kinase_dom"/>
</dbReference>
<dbReference type="PROSITE" id="PS50109">
    <property type="entry name" value="HIS_KIN"/>
    <property type="match status" value="1"/>
</dbReference>
<dbReference type="Pfam" id="PF00512">
    <property type="entry name" value="HisKA"/>
    <property type="match status" value="1"/>
</dbReference>
<dbReference type="SMART" id="SM00387">
    <property type="entry name" value="HATPase_c"/>
    <property type="match status" value="1"/>
</dbReference>
<evidence type="ECO:0000256" key="8">
    <source>
        <dbReference type="ARBA" id="ARBA00022741"/>
    </source>
</evidence>
<dbReference type="EMBL" id="FQUP01000005">
    <property type="protein sequence ID" value="SHG52118.1"/>
    <property type="molecule type" value="Genomic_DNA"/>
</dbReference>
<keyword evidence="4" id="KW-1003">Cell membrane</keyword>
<evidence type="ECO:0000256" key="9">
    <source>
        <dbReference type="ARBA" id="ARBA00022777"/>
    </source>
</evidence>
<dbReference type="InterPro" id="IPR050398">
    <property type="entry name" value="HssS/ArlS-like"/>
</dbReference>
<evidence type="ECO:0000256" key="10">
    <source>
        <dbReference type="ARBA" id="ARBA00022840"/>
    </source>
</evidence>
<keyword evidence="12" id="KW-0902">Two-component regulatory system</keyword>
<dbReference type="SUPFAM" id="SSF47384">
    <property type="entry name" value="Homodimeric domain of signal transducing histidine kinase"/>
    <property type="match status" value="1"/>
</dbReference>
<dbReference type="InterPro" id="IPR036097">
    <property type="entry name" value="HisK_dim/P_sf"/>
</dbReference>
<dbReference type="STRING" id="1122133.SAMN02745157_4392"/>
<evidence type="ECO:0000256" key="2">
    <source>
        <dbReference type="ARBA" id="ARBA00004651"/>
    </source>
</evidence>
<evidence type="ECO:0000256" key="3">
    <source>
        <dbReference type="ARBA" id="ARBA00012438"/>
    </source>
</evidence>
<dbReference type="RefSeq" id="WP_073057444.1">
    <property type="nucleotide sequence ID" value="NZ_FQUP01000005.1"/>
</dbReference>
<dbReference type="AlphaFoldDB" id="A0A1M5KHB1"/>
<evidence type="ECO:0000256" key="12">
    <source>
        <dbReference type="ARBA" id="ARBA00023012"/>
    </source>
</evidence>
<sequence length="404" mass="44604">MRRLFWKFFLTIWLTMAVSVVALFTITKALQIEPFPREVEVAKRDFATAIINRLLAEKNVGSATTVARAAEKELAVNGIMVISDPSANGSKIDVAIVEPGLIDYVWPRLFPWVSIVLAAAIAAYWLARNLVRPITHIRNGLSALAHGRFDVRISDEMAGRRDELAELAADFDTTATRLEDLRLSQRRLFSDVSHELRSPLSRLQASLGVIEQNPARLSAMIERISREIERMDGLIGEILTLARLSDRSDLPIERQTVDLIDLLQEIVVDAAFEAQTRSIKVDFRGPEHFIAKVNGELIYRAFENVIRNAVKYTAVGSRVSVEAEIEDQVLVLSVVDQGPGLHESELDWIFQPFSRSQNAEPDGGFGLGLAIAKQAIESHGGSITATPASTGGLAMVLKIPSCNQ</sequence>
<dbReference type="InterPro" id="IPR003661">
    <property type="entry name" value="HisK_dim/P_dom"/>
</dbReference>
<keyword evidence="7 14" id="KW-0812">Transmembrane</keyword>
<keyword evidence="11 14" id="KW-1133">Transmembrane helix</keyword>
<protein>
    <recommendedName>
        <fullName evidence="3">histidine kinase</fullName>
        <ecNumber evidence="3">2.7.13.3</ecNumber>
    </recommendedName>
</protein>
<dbReference type="Pfam" id="PF00672">
    <property type="entry name" value="HAMP"/>
    <property type="match status" value="1"/>
</dbReference>
<evidence type="ECO:0000256" key="4">
    <source>
        <dbReference type="ARBA" id="ARBA00022475"/>
    </source>
</evidence>
<dbReference type="PANTHER" id="PTHR45528">
    <property type="entry name" value="SENSOR HISTIDINE KINASE CPXA"/>
    <property type="match status" value="1"/>
</dbReference>
<dbReference type="GO" id="GO:0005524">
    <property type="term" value="F:ATP binding"/>
    <property type="evidence" value="ECO:0007669"/>
    <property type="project" value="UniProtKB-KW"/>
</dbReference>
<dbReference type="CDD" id="cd00082">
    <property type="entry name" value="HisKA"/>
    <property type="match status" value="1"/>
</dbReference>
<dbReference type="GO" id="GO:0005886">
    <property type="term" value="C:plasma membrane"/>
    <property type="evidence" value="ECO:0007669"/>
    <property type="project" value="UniProtKB-SubCell"/>
</dbReference>
<dbReference type="SMART" id="SM00304">
    <property type="entry name" value="HAMP"/>
    <property type="match status" value="1"/>
</dbReference>
<keyword evidence="18" id="KW-1185">Reference proteome</keyword>
<dbReference type="InterPro" id="IPR036890">
    <property type="entry name" value="HATPase_C_sf"/>
</dbReference>
<evidence type="ECO:0000313" key="18">
    <source>
        <dbReference type="Proteomes" id="UP000184485"/>
    </source>
</evidence>
<dbReference type="Pfam" id="PF02518">
    <property type="entry name" value="HATPase_c"/>
    <property type="match status" value="1"/>
</dbReference>
<accession>A0A1M5KHB1</accession>
<dbReference type="PROSITE" id="PS50885">
    <property type="entry name" value="HAMP"/>
    <property type="match status" value="1"/>
</dbReference>
<proteinExistence type="predicted"/>
<dbReference type="Gene3D" id="1.10.287.130">
    <property type="match status" value="1"/>
</dbReference>
<evidence type="ECO:0000256" key="7">
    <source>
        <dbReference type="ARBA" id="ARBA00022692"/>
    </source>
</evidence>
<dbReference type="SMART" id="SM00388">
    <property type="entry name" value="HisKA"/>
    <property type="match status" value="1"/>
</dbReference>
<feature type="domain" description="HAMP" evidence="16">
    <location>
        <begin position="128"/>
        <end position="183"/>
    </location>
</feature>
<comment type="catalytic activity">
    <reaction evidence="1">
        <text>ATP + protein L-histidine = ADP + protein N-phospho-L-histidine.</text>
        <dbReference type="EC" id="2.7.13.3"/>
    </reaction>
</comment>
<dbReference type="InterPro" id="IPR003660">
    <property type="entry name" value="HAMP_dom"/>
</dbReference>
<dbReference type="GO" id="GO:0000155">
    <property type="term" value="F:phosphorelay sensor kinase activity"/>
    <property type="evidence" value="ECO:0007669"/>
    <property type="project" value="InterPro"/>
</dbReference>
<name>A0A1M5KHB1_9HYPH</name>
<evidence type="ECO:0000256" key="11">
    <source>
        <dbReference type="ARBA" id="ARBA00022989"/>
    </source>
</evidence>
<evidence type="ECO:0000256" key="6">
    <source>
        <dbReference type="ARBA" id="ARBA00022679"/>
    </source>
</evidence>
<keyword evidence="5" id="KW-0597">Phosphoprotein</keyword>
<dbReference type="EC" id="2.7.13.3" evidence="3"/>
<evidence type="ECO:0000256" key="14">
    <source>
        <dbReference type="SAM" id="Phobius"/>
    </source>
</evidence>
<dbReference type="PANTHER" id="PTHR45528:SF1">
    <property type="entry name" value="SENSOR HISTIDINE KINASE CPXA"/>
    <property type="match status" value="1"/>
</dbReference>